<protein>
    <submittedName>
        <fullName evidence="3">Polynucleotide kinase-phosphatase</fullName>
    </submittedName>
</protein>
<dbReference type="CDD" id="cd07423">
    <property type="entry name" value="MPP_Prp_like"/>
    <property type="match status" value="1"/>
</dbReference>
<dbReference type="Pfam" id="PF00149">
    <property type="entry name" value="Metallophos"/>
    <property type="match status" value="1"/>
</dbReference>
<evidence type="ECO:0000313" key="3">
    <source>
        <dbReference type="EMBL" id="NME70168.1"/>
    </source>
</evidence>
<dbReference type="InterPro" id="IPR024028">
    <property type="entry name" value="PNKP_bac"/>
</dbReference>
<dbReference type="InterPro" id="IPR032380">
    <property type="entry name" value="PNKP_ligase_dom"/>
</dbReference>
<feature type="domain" description="Polynucleotide kinase-phosphatase ligase" evidence="2">
    <location>
        <begin position="474"/>
        <end position="852"/>
    </location>
</feature>
<sequence>MEIKVPELSLVLLIGSSGSGKSTFAAKHFNQYEVVSSDICRGIVSNDENSQKASQDAFDVLNFIIEKRLKNGLLTVVDATNVQKQARKNLLNLAKKYHTLPVALVLDMPQKVCEERNKEREDRNFGNHVIRNQQQQLRKSIRGLKKEGFRKTYVLKGEEEVEAVTGVVREKLYNDKKDVHGPFDIIGDIHGCYDETIELLEKLGYVMNQVEDNGSNYGIEVTHPEGRKVIFLGDLVDRGPKSPEVLKLVMSMVRSEVALCVPGNHDIKLQKKLSGRDVQLKHGLEVTMEQLEGASDAFLEDVREFLYSLVSHYILDNGKLVVAHAGVKEEMQGRGSGAVRSFCLYGETTGEIDEFGLPVRYNWASEYRGSAKVVYGHTPVPEAEWFNKTIDIDTGCVFGGKLTALCYPEEELISVDAAKVYSEPVKPLEAGSSSGMSHQQEYDDLLVIDDVIGKRIVQTRLRNNLTIKEENSIAALEVMSRFAINPKWLIYLPPTMSPCETSDLPNYLEHPKEAINYFKKRGVEQLVCEEKHMGSRVVLVVCKNEEVVLKRFGIENEGIGVCYTRTGRNFFNDQTIEKEFLSRVQSALTKSGFWEQFETDWVCLDAELMPWSAKAQSLLKDQYAAVGTSAQKSLSAVEEVLQKTQSRGVEGIEQLLSKVTDKRGTVDKYIDAYRNYCWEVKSISDYKLAPFHILATEGHVHVDKDHQWHMEKIQSICEADKEIFRITPYKIVNTKSEESIQEVIDWWTDLTAKGGEGMVVKSFDFITRGKDGLQQPAIKCRGSEYLRIIYGPEYDLPENLERLKNRGLSRKRSLALREFALGIESLERFVQQEPLRRVHETVFGVLALESEEVDPRL</sequence>
<dbReference type="InterPro" id="IPR050126">
    <property type="entry name" value="Ap4A_hydrolase"/>
</dbReference>
<dbReference type="InterPro" id="IPR041780">
    <property type="entry name" value="MPP_PrpE-like"/>
</dbReference>
<dbReference type="PANTHER" id="PTHR42850:SF7">
    <property type="entry name" value="BIS(5'-NUCLEOSYL)-TETRAPHOSPHATASE PRPE [ASYMMETRICAL]"/>
    <property type="match status" value="1"/>
</dbReference>
<dbReference type="InterPro" id="IPR006186">
    <property type="entry name" value="Ser/Thr-sp_prot-phosphatase"/>
</dbReference>
<dbReference type="Pfam" id="PF13671">
    <property type="entry name" value="AAA_33"/>
    <property type="match status" value="1"/>
</dbReference>
<name>A0A7X9XB12_9BACT</name>
<evidence type="ECO:0000259" key="1">
    <source>
        <dbReference type="Pfam" id="PF00149"/>
    </source>
</evidence>
<evidence type="ECO:0000259" key="2">
    <source>
        <dbReference type="Pfam" id="PF16542"/>
    </source>
</evidence>
<keyword evidence="4" id="KW-1185">Reference proteome</keyword>
<evidence type="ECO:0000313" key="4">
    <source>
        <dbReference type="Proteomes" id="UP000576082"/>
    </source>
</evidence>
<dbReference type="AlphaFoldDB" id="A0A7X9XB12"/>
<dbReference type="InterPro" id="IPR029052">
    <property type="entry name" value="Metallo-depent_PP-like"/>
</dbReference>
<proteinExistence type="predicted"/>
<dbReference type="Gene3D" id="3.40.50.300">
    <property type="entry name" value="P-loop containing nucleotide triphosphate hydrolases"/>
    <property type="match status" value="1"/>
</dbReference>
<organism evidence="3 4">
    <name type="scientific">Flammeovirga aprica JL-4</name>
    <dbReference type="NCBI Taxonomy" id="694437"/>
    <lineage>
        <taxon>Bacteria</taxon>
        <taxon>Pseudomonadati</taxon>
        <taxon>Bacteroidota</taxon>
        <taxon>Cytophagia</taxon>
        <taxon>Cytophagales</taxon>
        <taxon>Flammeovirgaceae</taxon>
        <taxon>Flammeovirga</taxon>
    </lineage>
</organism>
<dbReference type="InterPro" id="IPR027417">
    <property type="entry name" value="P-loop_NTPase"/>
</dbReference>
<reference evidence="3 4" key="1">
    <citation type="submission" date="2020-04" db="EMBL/GenBank/DDBJ databases">
        <title>Flammeovirga sp. SR4, a novel species isolated from seawater.</title>
        <authorList>
            <person name="Wang X."/>
        </authorList>
    </citation>
    <scope>NUCLEOTIDE SEQUENCE [LARGE SCALE GENOMIC DNA]</scope>
    <source>
        <strain evidence="3 4">ATCC 23126</strain>
    </source>
</reference>
<dbReference type="PRINTS" id="PR00114">
    <property type="entry name" value="STPHPHTASE"/>
</dbReference>
<dbReference type="SUPFAM" id="SSF56091">
    <property type="entry name" value="DNA ligase/mRNA capping enzyme, catalytic domain"/>
    <property type="match status" value="1"/>
</dbReference>
<dbReference type="Gene3D" id="3.30.470.30">
    <property type="entry name" value="DNA ligase/mRNA capping enzyme"/>
    <property type="match status" value="1"/>
</dbReference>
<dbReference type="Gene3D" id="3.60.21.10">
    <property type="match status" value="1"/>
</dbReference>
<dbReference type="GO" id="GO:0016791">
    <property type="term" value="F:phosphatase activity"/>
    <property type="evidence" value="ECO:0007669"/>
    <property type="project" value="TreeGrafter"/>
</dbReference>
<feature type="domain" description="Calcineurin-like phosphoesterase" evidence="1">
    <location>
        <begin position="182"/>
        <end position="384"/>
    </location>
</feature>
<dbReference type="Pfam" id="PF16542">
    <property type="entry name" value="PNKP_ligase"/>
    <property type="match status" value="1"/>
</dbReference>
<dbReference type="InterPro" id="IPR004843">
    <property type="entry name" value="Calcineurin-like_PHP"/>
</dbReference>
<comment type="caution">
    <text evidence="3">The sequence shown here is derived from an EMBL/GenBank/DDBJ whole genome shotgun (WGS) entry which is preliminary data.</text>
</comment>
<keyword evidence="3" id="KW-0418">Kinase</keyword>
<dbReference type="SUPFAM" id="SSF56300">
    <property type="entry name" value="Metallo-dependent phosphatases"/>
    <property type="match status" value="1"/>
</dbReference>
<dbReference type="Proteomes" id="UP000576082">
    <property type="component" value="Unassembled WGS sequence"/>
</dbReference>
<dbReference type="NCBIfam" id="TIGR04075">
    <property type="entry name" value="bacter_Pnkp"/>
    <property type="match status" value="1"/>
</dbReference>
<dbReference type="SUPFAM" id="SSF52540">
    <property type="entry name" value="P-loop containing nucleoside triphosphate hydrolases"/>
    <property type="match status" value="1"/>
</dbReference>
<dbReference type="PANTHER" id="PTHR42850">
    <property type="entry name" value="METALLOPHOSPHOESTERASE"/>
    <property type="match status" value="1"/>
</dbReference>
<keyword evidence="3" id="KW-0808">Transferase</keyword>
<dbReference type="GO" id="GO:0016301">
    <property type="term" value="F:kinase activity"/>
    <property type="evidence" value="ECO:0007669"/>
    <property type="project" value="UniProtKB-KW"/>
</dbReference>
<accession>A0A7X9XB12</accession>
<dbReference type="EMBL" id="JABANE010000057">
    <property type="protein sequence ID" value="NME70168.1"/>
    <property type="molecule type" value="Genomic_DNA"/>
</dbReference>
<gene>
    <name evidence="3" type="ORF">HHU12_19490</name>
</gene>
<dbReference type="GO" id="GO:0005737">
    <property type="term" value="C:cytoplasm"/>
    <property type="evidence" value="ECO:0007669"/>
    <property type="project" value="TreeGrafter"/>
</dbReference>
<dbReference type="RefSeq" id="WP_169658411.1">
    <property type="nucleotide sequence ID" value="NZ_JABANE010000057.1"/>
</dbReference>